<dbReference type="Gene3D" id="3.30.70.890">
    <property type="entry name" value="GHMP kinase, C-terminal domain"/>
    <property type="match status" value="1"/>
</dbReference>
<reference evidence="4 5" key="1">
    <citation type="journal article" date="2018" name="New Phytol.">
        <title>Phylogenomics of Endogonaceae and evolution of mycorrhizas within Mucoromycota.</title>
        <authorList>
            <person name="Chang Y."/>
            <person name="Desiro A."/>
            <person name="Na H."/>
            <person name="Sandor L."/>
            <person name="Lipzen A."/>
            <person name="Clum A."/>
            <person name="Barry K."/>
            <person name="Grigoriev I.V."/>
            <person name="Martin F.M."/>
            <person name="Stajich J.E."/>
            <person name="Smith M.E."/>
            <person name="Bonito G."/>
            <person name="Spatafora J.W."/>
        </authorList>
    </citation>
    <scope>NUCLEOTIDE SEQUENCE [LARGE SCALE GENOMIC DNA]</scope>
    <source>
        <strain evidence="4 5">AD002</strain>
    </source>
</reference>
<dbReference type="AlphaFoldDB" id="A0A433QMJ9"/>
<dbReference type="SUPFAM" id="SSF55060">
    <property type="entry name" value="GHMP Kinase, C-terminal domain"/>
    <property type="match status" value="1"/>
</dbReference>
<evidence type="ECO:0000313" key="5">
    <source>
        <dbReference type="Proteomes" id="UP000274822"/>
    </source>
</evidence>
<protein>
    <recommendedName>
        <fullName evidence="3">GHMP kinase N-terminal domain-containing protein</fullName>
    </recommendedName>
</protein>
<dbReference type="Gene3D" id="3.90.550.10">
    <property type="entry name" value="Spore Coat Polysaccharide Biosynthesis Protein SpsA, Chain A"/>
    <property type="match status" value="1"/>
</dbReference>
<dbReference type="PANTHER" id="PTHR38710:SF1">
    <property type="entry name" value="WITH PUTATIVE URIDYL PYROPHOSPHORYLASE-RELATED"/>
    <property type="match status" value="1"/>
</dbReference>
<dbReference type="GO" id="GO:0005524">
    <property type="term" value="F:ATP binding"/>
    <property type="evidence" value="ECO:0007669"/>
    <property type="project" value="UniProtKB-KW"/>
</dbReference>
<keyword evidence="1" id="KW-0547">Nucleotide-binding</keyword>
<evidence type="ECO:0000256" key="2">
    <source>
        <dbReference type="ARBA" id="ARBA00022840"/>
    </source>
</evidence>
<dbReference type="PANTHER" id="PTHR38710">
    <property type="entry name" value="WITH PUTATIVE URIDYL PYROPHOSPHORYLASE-RELATED"/>
    <property type="match status" value="1"/>
</dbReference>
<comment type="caution">
    <text evidence="4">The sequence shown here is derived from an EMBL/GenBank/DDBJ whole genome shotgun (WGS) entry which is preliminary data.</text>
</comment>
<dbReference type="InterPro" id="IPR029044">
    <property type="entry name" value="Nucleotide-diphossugar_trans"/>
</dbReference>
<dbReference type="EMBL" id="RBNJ01003383">
    <property type="protein sequence ID" value="RUS30995.1"/>
    <property type="molecule type" value="Genomic_DNA"/>
</dbReference>
<dbReference type="InterPro" id="IPR036554">
    <property type="entry name" value="GHMP_kinase_C_sf"/>
</dbReference>
<keyword evidence="5" id="KW-1185">Reference proteome</keyword>
<name>A0A433QMJ9_9FUNG</name>
<dbReference type="InterPro" id="IPR053034">
    <property type="entry name" value="Glucuronokinase-like"/>
</dbReference>
<feature type="domain" description="GHMP kinase N-terminal" evidence="3">
    <location>
        <begin position="413"/>
        <end position="494"/>
    </location>
</feature>
<dbReference type="Proteomes" id="UP000274822">
    <property type="component" value="Unassembled WGS sequence"/>
</dbReference>
<dbReference type="SUPFAM" id="SSF53448">
    <property type="entry name" value="Nucleotide-diphospho-sugar transferases"/>
    <property type="match status" value="1"/>
</dbReference>
<accession>A0A433QMJ9</accession>
<dbReference type="PRINTS" id="PR00959">
    <property type="entry name" value="MEVGALKINASE"/>
</dbReference>
<evidence type="ECO:0000313" key="4">
    <source>
        <dbReference type="EMBL" id="RUS30995.1"/>
    </source>
</evidence>
<dbReference type="Gene3D" id="3.30.230.10">
    <property type="match status" value="1"/>
</dbReference>
<evidence type="ECO:0000259" key="3">
    <source>
        <dbReference type="Pfam" id="PF00288"/>
    </source>
</evidence>
<proteinExistence type="predicted"/>
<gene>
    <name evidence="4" type="ORF">BC938DRAFT_478644</name>
</gene>
<sequence>MHVQTLIILATTTGDSTLEEEIKEIYTPDLLKFRGVPKALLPVSGKPGLTWWYESARDLFDYVYIVTNAHNYKHYERWASGHEFPRENIINTGFRYVEHKHRITNRSASIKCPSKHPFPPHLLSPSHGAISDLFLVLRIKTISGSVLLTPAELIYDREALGPAFESALDHRGNRILLHEADLDHTVTLSVHAESNELIDGDHDAAMNLTASPVAVVFDHKSIEAVEKYHNLANSGPRKCVTTTTIYDELVNFLTARASSRHPVLTSFLPNAPTLSYLTPTTTFSSYTSIYSTCLDHVLNPRSLLTNPSHQSFPIVSRSYARVGLMGNPSDGFYGKTLSLLISNFWAQVTLIPNALVQTEYAAITILPNPVANPHFFASLASLARTCETDGYDNGDRLIQATCRVFHVHCEKENIDIPKDQGFAVLFETNIPRQVGLAGSSAIITALWRGLMTFYGVSTKTIPPQVQASLVLSVEKDELGIAAGLQDRVIQAYGGCVFMDFEKKFVGENGFGRYERIDVKLLPKLWMAYVSNPKDSGKMHNSVRQRWQSGEPAVVEAMQTFAQYTDNALTALRTGAMHDFAQLMSANFRLRRDIYGDAALGKANLRIVEIAARHQCVAKFPGSGGAVIGMWDGEGEEEVQLKELRNDLEKEGFVFIILEAMREQ</sequence>
<dbReference type="InterPro" id="IPR020568">
    <property type="entry name" value="Ribosomal_Su5_D2-typ_SF"/>
</dbReference>
<keyword evidence="2" id="KW-0067">ATP-binding</keyword>
<evidence type="ECO:0000256" key="1">
    <source>
        <dbReference type="ARBA" id="ARBA00022741"/>
    </source>
</evidence>
<dbReference type="InterPro" id="IPR014721">
    <property type="entry name" value="Ribsml_uS5_D2-typ_fold_subgr"/>
</dbReference>
<organism evidence="4 5">
    <name type="scientific">Jimgerdemannia flammicorona</name>
    <dbReference type="NCBI Taxonomy" id="994334"/>
    <lineage>
        <taxon>Eukaryota</taxon>
        <taxon>Fungi</taxon>
        <taxon>Fungi incertae sedis</taxon>
        <taxon>Mucoromycota</taxon>
        <taxon>Mucoromycotina</taxon>
        <taxon>Endogonomycetes</taxon>
        <taxon>Endogonales</taxon>
        <taxon>Endogonaceae</taxon>
        <taxon>Jimgerdemannia</taxon>
    </lineage>
</organism>
<dbReference type="InterPro" id="IPR006204">
    <property type="entry name" value="GHMP_kinase_N_dom"/>
</dbReference>
<dbReference type="SUPFAM" id="SSF54211">
    <property type="entry name" value="Ribosomal protein S5 domain 2-like"/>
    <property type="match status" value="1"/>
</dbReference>
<dbReference type="Pfam" id="PF00288">
    <property type="entry name" value="GHMP_kinases_N"/>
    <property type="match status" value="1"/>
</dbReference>